<evidence type="ECO:0000256" key="4">
    <source>
        <dbReference type="SAM" id="MobiDB-lite"/>
    </source>
</evidence>
<dbReference type="SMART" id="SM00028">
    <property type="entry name" value="TPR"/>
    <property type="match status" value="8"/>
</dbReference>
<name>D2W0M7_NAEGR</name>
<dbReference type="AlphaFoldDB" id="D2W0M7"/>
<dbReference type="PROSITE" id="PS50005">
    <property type="entry name" value="TPR"/>
    <property type="match status" value="2"/>
</dbReference>
<reference evidence="5 6" key="1">
    <citation type="journal article" date="2010" name="Cell">
        <title>The genome of Naegleria gruberi illuminates early eukaryotic versatility.</title>
        <authorList>
            <person name="Fritz-Laylin L.K."/>
            <person name="Prochnik S.E."/>
            <person name="Ginger M.L."/>
            <person name="Dacks J.B."/>
            <person name="Carpenter M.L."/>
            <person name="Field M.C."/>
            <person name="Kuo A."/>
            <person name="Paredez A."/>
            <person name="Chapman J."/>
            <person name="Pham J."/>
            <person name="Shu S."/>
            <person name="Neupane R."/>
            <person name="Cipriano M."/>
            <person name="Mancuso J."/>
            <person name="Tu H."/>
            <person name="Salamov A."/>
            <person name="Lindquist E."/>
            <person name="Shapiro H."/>
            <person name="Lucas S."/>
            <person name="Grigoriev I.V."/>
            <person name="Cande W.Z."/>
            <person name="Fulton C."/>
            <person name="Rokhsar D.S."/>
            <person name="Dawson S.C."/>
        </authorList>
    </citation>
    <scope>NUCLEOTIDE SEQUENCE [LARGE SCALE GENOMIC DNA]</scope>
    <source>
        <strain evidence="5 6">NEG-M</strain>
    </source>
</reference>
<feature type="repeat" description="TPR" evidence="3">
    <location>
        <begin position="299"/>
        <end position="332"/>
    </location>
</feature>
<dbReference type="SUPFAM" id="SSF48452">
    <property type="entry name" value="TPR-like"/>
    <property type="match status" value="1"/>
</dbReference>
<accession>D2W0M7</accession>
<evidence type="ECO:0000313" key="5">
    <source>
        <dbReference type="EMBL" id="EFC37317.1"/>
    </source>
</evidence>
<dbReference type="RefSeq" id="XP_002670061.1">
    <property type="nucleotide sequence ID" value="XM_002670015.1"/>
</dbReference>
<evidence type="ECO:0000313" key="6">
    <source>
        <dbReference type="Proteomes" id="UP000006671"/>
    </source>
</evidence>
<evidence type="ECO:0000256" key="1">
    <source>
        <dbReference type="ARBA" id="ARBA00022737"/>
    </source>
</evidence>
<dbReference type="Pfam" id="PF13432">
    <property type="entry name" value="TPR_16"/>
    <property type="match status" value="1"/>
</dbReference>
<organism evidence="6">
    <name type="scientific">Naegleria gruberi</name>
    <name type="common">Amoeba</name>
    <dbReference type="NCBI Taxonomy" id="5762"/>
    <lineage>
        <taxon>Eukaryota</taxon>
        <taxon>Discoba</taxon>
        <taxon>Heterolobosea</taxon>
        <taxon>Tetramitia</taxon>
        <taxon>Eutetramitia</taxon>
        <taxon>Vahlkampfiidae</taxon>
        <taxon>Naegleria</taxon>
    </lineage>
</organism>
<dbReference type="STRING" id="5762.D2W0M7"/>
<protein>
    <submittedName>
        <fullName evidence="5">Predicted protein</fullName>
    </submittedName>
</protein>
<feature type="compositionally biased region" description="Polar residues" evidence="4">
    <location>
        <begin position="638"/>
        <end position="651"/>
    </location>
</feature>
<dbReference type="PANTHER" id="PTHR44858">
    <property type="entry name" value="TETRATRICOPEPTIDE REPEAT PROTEIN 6"/>
    <property type="match status" value="1"/>
</dbReference>
<dbReference type="InterPro" id="IPR050498">
    <property type="entry name" value="Ycf3"/>
</dbReference>
<sequence>MLSHTAKIFRHSRRVCNKSALSCVATSSSSAMLGMKNIPTTTFQNQFLVENIKNFSTQLNVRNQQQEQPLDESALSQHIFQFIQQQSANLPLQNFADLDKLLQTLIFQGHLIFRAQTMEEWKPVYYEILNILSSNSTIFADIDQTQLSQVEKDVNEFADAIISTFEKYATSGGLENKVVGDVLRMLAEDVIVSSLPTVKFAPNGAHAQYVQHVADQMGDYVEMTNLPQIKVILLTRKALGLHKLGALDKALETCDKAIEIMPDFSPSYLVRASTFLFMEKPQESIEACNKTLSIEEGNMEAYLCRAVSYLKLGDTEKALTDLNTLLEAHPSRFDALTKRAAIYFSKKMYDSAILDVERAIYYNSNDVQVFTDVVMSFDCASDKCAEQIIVGLFNKTRNQIADAVKAFDEAIKVNPDDAVSYHQRGLLQYNYMGDSKAALEDLQQAIDKRSSLTSETYTGILLQDYAMIVLNMFVAEYKDKAPDGNVPTFETSPALATAYSCFAESTTKMPAPAQLKAITSMGSIHILMNENEQGIELFTKAIEVAKPKTASGYTPELRSEMAAAYFNRAHVYHMKIINNELALKDYDMAIKLNPNNPLFYHYRSMLHIHMGNDELAKKDEDTAKKITERQQERIKQMQKLQQESSPEQPTL</sequence>
<evidence type="ECO:0000256" key="2">
    <source>
        <dbReference type="ARBA" id="ARBA00022803"/>
    </source>
</evidence>
<dbReference type="Gene3D" id="1.25.40.10">
    <property type="entry name" value="Tetratricopeptide repeat domain"/>
    <property type="match status" value="4"/>
</dbReference>
<gene>
    <name evidence="5" type="ORF">NAEGRDRAFT_74913</name>
</gene>
<proteinExistence type="predicted"/>
<dbReference type="Proteomes" id="UP000006671">
    <property type="component" value="Unassembled WGS sequence"/>
</dbReference>
<dbReference type="KEGG" id="ngr:NAEGRDRAFT_74913"/>
<keyword evidence="1" id="KW-0677">Repeat</keyword>
<feature type="repeat" description="TPR" evidence="3">
    <location>
        <begin position="384"/>
        <end position="417"/>
    </location>
</feature>
<dbReference type="VEuPathDB" id="AmoebaDB:NAEGRDRAFT_74913"/>
<dbReference type="PANTHER" id="PTHR44858:SF1">
    <property type="entry name" value="UDP-N-ACETYLGLUCOSAMINE--PEPTIDE N-ACETYLGLUCOSAMINYLTRANSFERASE SPINDLY-RELATED"/>
    <property type="match status" value="1"/>
</dbReference>
<feature type="region of interest" description="Disordered" evidence="4">
    <location>
        <begin position="629"/>
        <end position="651"/>
    </location>
</feature>
<dbReference type="InterPro" id="IPR019734">
    <property type="entry name" value="TPR_rpt"/>
</dbReference>
<dbReference type="EMBL" id="GG738919">
    <property type="protein sequence ID" value="EFC37317.1"/>
    <property type="molecule type" value="Genomic_DNA"/>
</dbReference>
<dbReference type="InParanoid" id="D2W0M7"/>
<evidence type="ECO:0000256" key="3">
    <source>
        <dbReference type="PROSITE-ProRule" id="PRU00339"/>
    </source>
</evidence>
<keyword evidence="6" id="KW-1185">Reference proteome</keyword>
<dbReference type="OMA" id="QHIFQFI"/>
<dbReference type="OrthoDB" id="1926212at2759"/>
<dbReference type="SUPFAM" id="SSF81901">
    <property type="entry name" value="HCP-like"/>
    <property type="match status" value="1"/>
</dbReference>
<keyword evidence="2 3" id="KW-0802">TPR repeat</keyword>
<dbReference type="GeneID" id="8853708"/>
<dbReference type="InterPro" id="IPR011990">
    <property type="entry name" value="TPR-like_helical_dom_sf"/>
</dbReference>